<dbReference type="Proteomes" id="UP000501346">
    <property type="component" value="Chromosome ScXII"/>
</dbReference>
<evidence type="ECO:0000313" key="2">
    <source>
        <dbReference type="EMBL" id="QID81183.1"/>
    </source>
</evidence>
<organism evidence="2 3">
    <name type="scientific">Saccharomyces pastorianus</name>
    <name type="common">Lager yeast</name>
    <name type="synonym">Saccharomyces cerevisiae x Saccharomyces eubayanus</name>
    <dbReference type="NCBI Taxonomy" id="27292"/>
    <lineage>
        <taxon>Eukaryota</taxon>
        <taxon>Fungi</taxon>
        <taxon>Dikarya</taxon>
        <taxon>Ascomycota</taxon>
        <taxon>Saccharomycotina</taxon>
        <taxon>Saccharomycetes</taxon>
        <taxon>Saccharomycetales</taxon>
        <taxon>Saccharomycetaceae</taxon>
        <taxon>Saccharomyces</taxon>
    </lineage>
</organism>
<dbReference type="EMBL" id="CP048993">
    <property type="protein sequence ID" value="QID81183.1"/>
    <property type="molecule type" value="Genomic_DNA"/>
</dbReference>
<proteinExistence type="predicted"/>
<dbReference type="AlphaFoldDB" id="A0A6C1DX45"/>
<accession>A0A6C1DX45</accession>
<dbReference type="OrthoDB" id="25002at2759"/>
<dbReference type="Gene3D" id="1.10.472.10">
    <property type="entry name" value="Cyclin-like"/>
    <property type="match status" value="1"/>
</dbReference>
<gene>
    <name evidence="2" type="primary">BUR2_1</name>
    <name evidence="2" type="ORF">GRS66_003544</name>
</gene>
<dbReference type="FunFam" id="1.10.472.10:FF:000146">
    <property type="entry name" value="Bur2p"/>
    <property type="match status" value="1"/>
</dbReference>
<dbReference type="InterPro" id="IPR036915">
    <property type="entry name" value="Cyclin-like_sf"/>
</dbReference>
<evidence type="ECO:0000256" key="1">
    <source>
        <dbReference type="SAM" id="MobiDB-lite"/>
    </source>
</evidence>
<name>A0A6C1DX45_SACPS</name>
<sequence length="395" mass="45689">MSATSSSGDVKKFQAVPKPTSNASPPPASSGFNARTLWPDLIETPENQWVFECKDIIEKIGTNGPIAVEMKKNMEKCLMYFYTLKKKLNLFDHTYTASCILFYRYWFIYGIPTAITECIHISQGILVTACKTMENNRPIEAYIKATCEFLMQNIPSLKSRTNIDKLKWEFRDKLVTNEKKILCLFGFDLNISNPKELIEEVFSGYYRFNRDHNLPENFKKALPKILQESRNFMVQAVTQPVSLLCDGYTFIVLSLIYSGLEYKKLVDKDFRYPKNFFKDRFPIEVTPENFANIFTDYKLLEENFFNLKSNKGAKLQIDSSMIDSVIDESGDVENEVSEISDPFNYELIKSGEVKEEFLNHIETRVKDLLDKAKQESMKRKAKDPIRTPDAKKPKI</sequence>
<feature type="region of interest" description="Disordered" evidence="1">
    <location>
        <begin position="372"/>
        <end position="395"/>
    </location>
</feature>
<dbReference type="SUPFAM" id="SSF47954">
    <property type="entry name" value="Cyclin-like"/>
    <property type="match status" value="1"/>
</dbReference>
<feature type="region of interest" description="Disordered" evidence="1">
    <location>
        <begin position="1"/>
        <end position="31"/>
    </location>
</feature>
<evidence type="ECO:0000313" key="3">
    <source>
        <dbReference type="Proteomes" id="UP000501346"/>
    </source>
</evidence>
<protein>
    <submittedName>
        <fullName evidence="2">Protein bur2</fullName>
    </submittedName>
</protein>
<keyword evidence="3" id="KW-1185">Reference proteome</keyword>
<reference evidence="2 3" key="1">
    <citation type="journal article" date="2019" name="BMC Genomics">
        <title>Chromosome level assembly and comparative genome analysis confirm lager-brewing yeasts originated from a single hybridization.</title>
        <authorList>
            <person name="Salazar A.N."/>
            <person name="Gorter de Vries A.R."/>
            <person name="van den Broek M."/>
            <person name="Brouwers N."/>
            <person name="de la Torre Cortes P."/>
            <person name="Kuijpers N.G.A."/>
            <person name="Daran J.G."/>
            <person name="Abeel T."/>
        </authorList>
    </citation>
    <scope>NUCLEOTIDE SEQUENCE [LARGE SCALE GENOMIC DNA]</scope>
    <source>
        <strain evidence="2 3">CBS 1483</strain>
    </source>
</reference>